<dbReference type="InterPro" id="IPR010385">
    <property type="entry name" value="DUF982"/>
</dbReference>
<dbReference type="PATRIC" id="fig|1107882.3.peg.6602"/>
<reference evidence="1 2" key="1">
    <citation type="journal article" date="2012" name="J. Bacteriol.">
        <title>Draft Genome Sequence of Mesorhizobium alhagi CCNWXJ12-2T, a Novel Salt-Resistant Species Isolated from the Desert of Northwestern China.</title>
        <authorList>
            <person name="Zhou M."/>
            <person name="Chen W."/>
            <person name="Chen H."/>
            <person name="Wei G."/>
        </authorList>
    </citation>
    <scope>NUCLEOTIDE SEQUENCE [LARGE SCALE GENOMIC DNA]</scope>
    <source>
        <strain evidence="1 2">CCNWXJ12-2</strain>
    </source>
</reference>
<gene>
    <name evidence="1" type="ORF">MAXJ12_34204</name>
</gene>
<proteinExistence type="predicted"/>
<evidence type="ECO:0008006" key="3">
    <source>
        <dbReference type="Google" id="ProtNLM"/>
    </source>
</evidence>
<dbReference type="Proteomes" id="UP000003250">
    <property type="component" value="Unassembled WGS sequence"/>
</dbReference>
<accession>H0I2Y3</accession>
<protein>
    <recommendedName>
        <fullName evidence="3">DUF982 domain-containing protein</fullName>
    </recommendedName>
</protein>
<dbReference type="EMBL" id="AHAM01000309">
    <property type="protein sequence ID" value="EHK52665.1"/>
    <property type="molecule type" value="Genomic_DNA"/>
</dbReference>
<dbReference type="AlphaFoldDB" id="H0I2Y3"/>
<name>H0I2Y3_9HYPH</name>
<keyword evidence="2" id="KW-1185">Reference proteome</keyword>
<dbReference type="Pfam" id="PF06169">
    <property type="entry name" value="DUF982"/>
    <property type="match status" value="1"/>
</dbReference>
<dbReference type="OrthoDB" id="8098004at2"/>
<dbReference type="Gene3D" id="6.10.250.730">
    <property type="match status" value="1"/>
</dbReference>
<evidence type="ECO:0000313" key="1">
    <source>
        <dbReference type="EMBL" id="EHK52665.1"/>
    </source>
</evidence>
<dbReference type="RefSeq" id="WP_008840390.1">
    <property type="nucleotide sequence ID" value="NZ_AHAM01000309.1"/>
</dbReference>
<sequence length="86" mass="9513">MYDKPFAGPVFVRLLGARHPSAVSSLGHAADLLFDNWPRTDGPKYAEARRACLNCDGSDDSLAWTRHAFKEAAREAGILVEDSYFI</sequence>
<evidence type="ECO:0000313" key="2">
    <source>
        <dbReference type="Proteomes" id="UP000003250"/>
    </source>
</evidence>
<organism evidence="1 2">
    <name type="scientific">Mesorhizobium alhagi CCNWXJ12-2</name>
    <dbReference type="NCBI Taxonomy" id="1107882"/>
    <lineage>
        <taxon>Bacteria</taxon>
        <taxon>Pseudomonadati</taxon>
        <taxon>Pseudomonadota</taxon>
        <taxon>Alphaproteobacteria</taxon>
        <taxon>Hyphomicrobiales</taxon>
        <taxon>Phyllobacteriaceae</taxon>
        <taxon>Allomesorhizobium</taxon>
    </lineage>
</organism>